<dbReference type="Proteomes" id="UP001156856">
    <property type="component" value="Unassembled WGS sequence"/>
</dbReference>
<dbReference type="PANTHER" id="PTHR43080:SF2">
    <property type="entry name" value="CBS DOMAIN-CONTAINING PROTEIN"/>
    <property type="match status" value="1"/>
</dbReference>
<accession>A0A512JBW7</accession>
<dbReference type="InterPro" id="IPR014710">
    <property type="entry name" value="RmlC-like_jellyroll"/>
</dbReference>
<dbReference type="GO" id="GO:0008773">
    <property type="term" value="F:[protein-PII] uridylyltransferase activity"/>
    <property type="evidence" value="ECO:0007669"/>
    <property type="project" value="InterPro"/>
</dbReference>
<dbReference type="InterPro" id="IPR046342">
    <property type="entry name" value="CBS_dom_sf"/>
</dbReference>
<sequence length="604" mass="65756">MQSFDTLSPPFDRLTHDEAEGLKRCTDIGYFRPGQPIVSQGQSSKYLHVLIKGVVEVREGASLHAVLGPGDTFDARAVVHNEAGEDFVAAEETLCFLLPRDHILKLVHQNQAFAAFFYAELSQKLDALAAPLDTRGMDSVLSTRIRNVRYGAAVFVNGGDSLEQAAHAMLDADIDALYVNDDDRVGVVTGLKLTRASVIQRLPLNTPVREIAQFEVVSIDADDLVVDALLIMTRCNKRRIAVRADGSYIGVLRDLDILGLFAGNSQLIPGRIARATSIEDLSKAAHDIQEQVEGLHRQGVRIDVIGSITSDLNNRLHAKLFEIVAPPSIREAGCLMLMGSEGRGEQTVRTDQDNGLLLRHAVPQADLEAFRAAFSRALETFGFPLCPGNIMVGNPVWSQPLDGFLGQLRSWVQAADGDAAMNLSIFADAVAVAGDANVLRQAKDALVARLQGETRLLAQVAKLIDLFPTSDVGVLGTVFATIGLRQNRIDLKREGTFPLIHGVRVLSLEHDTLAGSTSQRVQALVARGALDENFGKEITSALLIFMNLRLGAQIEAGRRGVINADAIVDAAAMTTVDRDMLRDALRIVRRFRELIRLRYNLGSV</sequence>
<evidence type="ECO:0000313" key="3">
    <source>
        <dbReference type="EMBL" id="GEP07419.1"/>
    </source>
</evidence>
<dbReference type="Pfam" id="PF10335">
    <property type="entry name" value="DUF294_C"/>
    <property type="match status" value="1"/>
</dbReference>
<dbReference type="InterPro" id="IPR000595">
    <property type="entry name" value="cNMP-bd_dom"/>
</dbReference>
<dbReference type="EMBL" id="BSPK01000069">
    <property type="protein sequence ID" value="GLS65367.1"/>
    <property type="molecule type" value="Genomic_DNA"/>
</dbReference>
<name>A0A512JBW7_9HYPH</name>
<dbReference type="Pfam" id="PF00027">
    <property type="entry name" value="cNMP_binding"/>
    <property type="match status" value="1"/>
</dbReference>
<dbReference type="CDD" id="cd05401">
    <property type="entry name" value="NT_GlnE_GlnD_like"/>
    <property type="match status" value="1"/>
</dbReference>
<dbReference type="EMBL" id="BJZU01000153">
    <property type="protein sequence ID" value="GEP07419.1"/>
    <property type="molecule type" value="Genomic_DNA"/>
</dbReference>
<dbReference type="AlphaFoldDB" id="A0A512JBW7"/>
<dbReference type="OrthoDB" id="9808528at2"/>
<dbReference type="PANTHER" id="PTHR43080">
    <property type="entry name" value="CBS DOMAIN-CONTAINING PROTEIN CBSX3, MITOCHONDRIAL"/>
    <property type="match status" value="1"/>
</dbReference>
<dbReference type="InterPro" id="IPR018821">
    <property type="entry name" value="DUF294_put_nucleoTrafse_sb-bd"/>
</dbReference>
<dbReference type="Gene3D" id="2.60.120.10">
    <property type="entry name" value="Jelly Rolls"/>
    <property type="match status" value="1"/>
</dbReference>
<gene>
    <name evidence="4" type="ORF">GCM10007888_37490</name>
    <name evidence="3" type="ORF">MOX02_54570</name>
</gene>
<dbReference type="PROSITE" id="PS50042">
    <property type="entry name" value="CNMP_BINDING_3"/>
    <property type="match status" value="1"/>
</dbReference>
<dbReference type="InterPro" id="IPR005105">
    <property type="entry name" value="GlnD_Uridyltrans_N"/>
</dbReference>
<reference evidence="3 5" key="3">
    <citation type="submission" date="2019-07" db="EMBL/GenBank/DDBJ databases">
        <title>Whole genome shotgun sequence of Methylobacterium oxalidis NBRC 107715.</title>
        <authorList>
            <person name="Hosoyama A."/>
            <person name="Uohara A."/>
            <person name="Ohji S."/>
            <person name="Ichikawa N."/>
        </authorList>
    </citation>
    <scope>NUCLEOTIDE SEQUENCE [LARGE SCALE GENOMIC DNA]</scope>
    <source>
        <strain evidence="3 5">NBRC 107715</strain>
    </source>
</reference>
<reference evidence="6" key="2">
    <citation type="journal article" date="2019" name="Int. J. Syst. Evol. Microbiol.">
        <title>The Global Catalogue of Microorganisms (GCM) 10K type strain sequencing project: providing services to taxonomists for standard genome sequencing and annotation.</title>
        <authorList>
            <consortium name="The Broad Institute Genomics Platform"/>
            <consortium name="The Broad Institute Genome Sequencing Center for Infectious Disease"/>
            <person name="Wu L."/>
            <person name="Ma J."/>
        </authorList>
    </citation>
    <scope>NUCLEOTIDE SEQUENCE [LARGE SCALE GENOMIC DNA]</scope>
    <source>
        <strain evidence="6">NBRC 107715</strain>
    </source>
</reference>
<dbReference type="CDD" id="cd00038">
    <property type="entry name" value="CAP_ED"/>
    <property type="match status" value="1"/>
</dbReference>
<evidence type="ECO:0000313" key="5">
    <source>
        <dbReference type="Proteomes" id="UP000321960"/>
    </source>
</evidence>
<proteinExistence type="predicted"/>
<dbReference type="SUPFAM" id="SSF54631">
    <property type="entry name" value="CBS-domain pair"/>
    <property type="match status" value="1"/>
</dbReference>
<protein>
    <recommendedName>
        <fullName evidence="2">Cyclic nucleotide-binding domain-containing protein</fullName>
    </recommendedName>
</protein>
<evidence type="ECO:0000313" key="4">
    <source>
        <dbReference type="EMBL" id="GLS65367.1"/>
    </source>
</evidence>
<reference evidence="4" key="4">
    <citation type="submission" date="2023-01" db="EMBL/GenBank/DDBJ databases">
        <title>Draft genome sequence of Methylobacterium oxalidis strain NBRC 107715.</title>
        <authorList>
            <person name="Sun Q."/>
            <person name="Mori K."/>
        </authorList>
    </citation>
    <scope>NUCLEOTIDE SEQUENCE</scope>
    <source>
        <strain evidence="4">NBRC 107715</strain>
    </source>
</reference>
<keyword evidence="6" id="KW-1185">Reference proteome</keyword>
<dbReference type="InterPro" id="IPR000644">
    <property type="entry name" value="CBS_dom"/>
</dbReference>
<evidence type="ECO:0000313" key="6">
    <source>
        <dbReference type="Proteomes" id="UP001156856"/>
    </source>
</evidence>
<feature type="domain" description="Cyclic nucleotide-binding" evidence="2">
    <location>
        <begin position="10"/>
        <end position="124"/>
    </location>
</feature>
<evidence type="ECO:0000259" key="2">
    <source>
        <dbReference type="PROSITE" id="PS50042"/>
    </source>
</evidence>
<organism evidence="3 5">
    <name type="scientific">Methylobacterium oxalidis</name>
    <dbReference type="NCBI Taxonomy" id="944322"/>
    <lineage>
        <taxon>Bacteria</taxon>
        <taxon>Pseudomonadati</taxon>
        <taxon>Pseudomonadota</taxon>
        <taxon>Alphaproteobacteria</taxon>
        <taxon>Hyphomicrobiales</taxon>
        <taxon>Methylobacteriaceae</taxon>
        <taxon>Methylobacterium</taxon>
    </lineage>
</organism>
<dbReference type="RefSeq" id="WP_147028874.1">
    <property type="nucleotide sequence ID" value="NZ_BJZU01000153.1"/>
</dbReference>
<comment type="caution">
    <text evidence="3">The sequence shown here is derived from an EMBL/GenBank/DDBJ whole genome shotgun (WGS) entry which is preliminary data.</text>
</comment>
<dbReference type="Proteomes" id="UP000321960">
    <property type="component" value="Unassembled WGS sequence"/>
</dbReference>
<dbReference type="InterPro" id="IPR051257">
    <property type="entry name" value="Diverse_CBS-Domain"/>
</dbReference>
<keyword evidence="1" id="KW-0129">CBS domain</keyword>
<dbReference type="SUPFAM" id="SSF51206">
    <property type="entry name" value="cAMP-binding domain-like"/>
    <property type="match status" value="1"/>
</dbReference>
<dbReference type="Pfam" id="PF03445">
    <property type="entry name" value="DUF294"/>
    <property type="match status" value="1"/>
</dbReference>
<reference evidence="4" key="1">
    <citation type="journal article" date="2014" name="Int. J. Syst. Evol. Microbiol.">
        <title>Complete genome of a new Firmicutes species belonging to the dominant human colonic microbiota ('Ruminococcus bicirculans') reveals two chromosomes and a selective capacity to utilize plant glucans.</title>
        <authorList>
            <consortium name="NISC Comparative Sequencing Program"/>
            <person name="Wegmann U."/>
            <person name="Louis P."/>
            <person name="Goesmann A."/>
            <person name="Henrissat B."/>
            <person name="Duncan S.H."/>
            <person name="Flint H.J."/>
        </authorList>
    </citation>
    <scope>NUCLEOTIDE SEQUENCE</scope>
    <source>
        <strain evidence="4">NBRC 107715</strain>
    </source>
</reference>
<dbReference type="Pfam" id="PF00571">
    <property type="entry name" value="CBS"/>
    <property type="match status" value="2"/>
</dbReference>
<dbReference type="InterPro" id="IPR018490">
    <property type="entry name" value="cNMP-bd_dom_sf"/>
</dbReference>
<evidence type="ECO:0000256" key="1">
    <source>
        <dbReference type="ARBA" id="ARBA00023122"/>
    </source>
</evidence>
<dbReference type="Gene3D" id="3.10.580.10">
    <property type="entry name" value="CBS-domain"/>
    <property type="match status" value="1"/>
</dbReference>